<dbReference type="GO" id="GO:0070478">
    <property type="term" value="P:nuclear-transcribed mRNA catabolic process, 3'-5' exonucleolytic nonsense-mediated decay"/>
    <property type="evidence" value="ECO:0007669"/>
    <property type="project" value="TreeGrafter"/>
</dbReference>
<dbReference type="GO" id="GO:0003724">
    <property type="term" value="F:RNA helicase activity"/>
    <property type="evidence" value="ECO:0007669"/>
    <property type="project" value="UniProtKB-EC"/>
</dbReference>
<evidence type="ECO:0000256" key="4">
    <source>
        <dbReference type="ARBA" id="ARBA00022840"/>
    </source>
</evidence>
<evidence type="ECO:0000256" key="1">
    <source>
        <dbReference type="ARBA" id="ARBA00022741"/>
    </source>
</evidence>
<organism evidence="7 8">
    <name type="scientific">Soboliphyme baturini</name>
    <dbReference type="NCBI Taxonomy" id="241478"/>
    <lineage>
        <taxon>Eukaryota</taxon>
        <taxon>Metazoa</taxon>
        <taxon>Ecdysozoa</taxon>
        <taxon>Nematoda</taxon>
        <taxon>Enoplea</taxon>
        <taxon>Dorylaimia</taxon>
        <taxon>Dioctophymatida</taxon>
        <taxon>Dioctophymatoidea</taxon>
        <taxon>Soboliphymatidae</taxon>
        <taxon>Soboliphyme</taxon>
    </lineage>
</organism>
<dbReference type="PANTHER" id="PTHR12131">
    <property type="entry name" value="ATP-DEPENDENT RNA AND DNA HELICASE"/>
    <property type="match status" value="1"/>
</dbReference>
<evidence type="ECO:0000256" key="5">
    <source>
        <dbReference type="ARBA" id="ARBA00047984"/>
    </source>
</evidence>
<dbReference type="FunFam" id="3.40.50.300:FF:000354">
    <property type="entry name" value="ATP-dependent RNA helicase SKI2"/>
    <property type="match status" value="1"/>
</dbReference>
<evidence type="ECO:0000256" key="3">
    <source>
        <dbReference type="ARBA" id="ARBA00022806"/>
    </source>
</evidence>
<keyword evidence="1" id="KW-0547">Nucleotide-binding</keyword>
<protein>
    <recommendedName>
        <fullName evidence="6">Helicase ATP-binding domain-containing protein</fullName>
    </recommendedName>
</protein>
<dbReference type="SMART" id="SM00487">
    <property type="entry name" value="DEXDc"/>
    <property type="match status" value="1"/>
</dbReference>
<sequence length="243" mass="27869">MQINRDSVYSKFFRRCSISLFRLCVDYVFLSPLFCFQKNIVIELQHATKQSVSHDLEYEWSVSAAGSVDDFKTRVPHPALTYPFELDTFQKQAIVHLEADDTVLVCAHTSAGKTVIAEYAIALCKSHLTKVVYTSPIKALSNQKYRDFKKEFGNVGIITGDVQLNVEGFCLVMTTEILRMMLYNGSDLIRELEWVIFDEVHYINDHDRGYVWEEVLIMLPDFVKIVMLSATVSDALRFADWVG</sequence>
<dbReference type="InterPro" id="IPR027417">
    <property type="entry name" value="P-loop_NTPase"/>
</dbReference>
<dbReference type="GO" id="GO:0016787">
    <property type="term" value="F:hydrolase activity"/>
    <property type="evidence" value="ECO:0007669"/>
    <property type="project" value="UniProtKB-KW"/>
</dbReference>
<dbReference type="InterPro" id="IPR050699">
    <property type="entry name" value="RNA-DNA_Helicase"/>
</dbReference>
<dbReference type="GO" id="GO:0003676">
    <property type="term" value="F:nucleic acid binding"/>
    <property type="evidence" value="ECO:0007669"/>
    <property type="project" value="InterPro"/>
</dbReference>
<keyword evidence="2" id="KW-0378">Hydrolase</keyword>
<keyword evidence="4" id="KW-0067">ATP-binding</keyword>
<dbReference type="Gene3D" id="3.40.50.300">
    <property type="entry name" value="P-loop containing nucleotide triphosphate hydrolases"/>
    <property type="match status" value="1"/>
</dbReference>
<evidence type="ECO:0000313" key="7">
    <source>
        <dbReference type="EMBL" id="VDP21642.1"/>
    </source>
</evidence>
<dbReference type="Pfam" id="PF00270">
    <property type="entry name" value="DEAD"/>
    <property type="match status" value="1"/>
</dbReference>
<dbReference type="GO" id="GO:0055087">
    <property type="term" value="C:Ski complex"/>
    <property type="evidence" value="ECO:0007669"/>
    <property type="project" value="TreeGrafter"/>
</dbReference>
<comment type="catalytic activity">
    <reaction evidence="5">
        <text>ATP + H2O = ADP + phosphate + H(+)</text>
        <dbReference type="Rhea" id="RHEA:13065"/>
        <dbReference type="ChEBI" id="CHEBI:15377"/>
        <dbReference type="ChEBI" id="CHEBI:15378"/>
        <dbReference type="ChEBI" id="CHEBI:30616"/>
        <dbReference type="ChEBI" id="CHEBI:43474"/>
        <dbReference type="ChEBI" id="CHEBI:456216"/>
        <dbReference type="EC" id="3.6.4.13"/>
    </reaction>
</comment>
<name>A0A3P8B683_9BILA</name>
<keyword evidence="8" id="KW-1185">Reference proteome</keyword>
<evidence type="ECO:0000313" key="8">
    <source>
        <dbReference type="Proteomes" id="UP000270296"/>
    </source>
</evidence>
<dbReference type="InterPro" id="IPR014001">
    <property type="entry name" value="Helicase_ATP-bd"/>
</dbReference>
<feature type="domain" description="Helicase ATP-binding" evidence="6">
    <location>
        <begin position="94"/>
        <end position="243"/>
    </location>
</feature>
<gene>
    <name evidence="7" type="ORF">SBAD_LOCUS9166</name>
</gene>
<dbReference type="EMBL" id="UZAM01012399">
    <property type="protein sequence ID" value="VDP21642.1"/>
    <property type="molecule type" value="Genomic_DNA"/>
</dbReference>
<keyword evidence="3" id="KW-0347">Helicase</keyword>
<dbReference type="PANTHER" id="PTHR12131:SF1">
    <property type="entry name" value="ATP-DEPENDENT RNA HELICASE SUPV3L1, MITOCHONDRIAL-RELATED"/>
    <property type="match status" value="1"/>
</dbReference>
<dbReference type="AlphaFoldDB" id="A0A3P8B683"/>
<evidence type="ECO:0000259" key="6">
    <source>
        <dbReference type="PROSITE" id="PS51192"/>
    </source>
</evidence>
<accession>A0A3P8B683</accession>
<dbReference type="GO" id="GO:0005524">
    <property type="term" value="F:ATP binding"/>
    <property type="evidence" value="ECO:0007669"/>
    <property type="project" value="UniProtKB-KW"/>
</dbReference>
<proteinExistence type="predicted"/>
<dbReference type="OrthoDB" id="64767at2759"/>
<dbReference type="PROSITE" id="PS51192">
    <property type="entry name" value="HELICASE_ATP_BIND_1"/>
    <property type="match status" value="1"/>
</dbReference>
<evidence type="ECO:0000256" key="2">
    <source>
        <dbReference type="ARBA" id="ARBA00022801"/>
    </source>
</evidence>
<reference evidence="7 8" key="1">
    <citation type="submission" date="2018-11" db="EMBL/GenBank/DDBJ databases">
        <authorList>
            <consortium name="Pathogen Informatics"/>
        </authorList>
    </citation>
    <scope>NUCLEOTIDE SEQUENCE [LARGE SCALE GENOMIC DNA]</scope>
</reference>
<dbReference type="InterPro" id="IPR011545">
    <property type="entry name" value="DEAD/DEAH_box_helicase_dom"/>
</dbReference>
<dbReference type="SUPFAM" id="SSF52540">
    <property type="entry name" value="P-loop containing nucleoside triphosphate hydrolases"/>
    <property type="match status" value="1"/>
</dbReference>
<dbReference type="Proteomes" id="UP000270296">
    <property type="component" value="Unassembled WGS sequence"/>
</dbReference>